<evidence type="ECO:0000313" key="2">
    <source>
        <dbReference type="EMBL" id="RAJ00937.1"/>
    </source>
</evidence>
<gene>
    <name evidence="2" type="ORF">DET54_102424</name>
    <name evidence="1" type="ORF">DET56_106299</name>
</gene>
<accession>A0A855XZL8</accession>
<dbReference type="AlphaFoldDB" id="A0A855XZL8"/>
<dbReference type="EMBL" id="QGTZ01000006">
    <property type="protein sequence ID" value="PWW39913.1"/>
    <property type="molecule type" value="Genomic_DNA"/>
</dbReference>
<sequence length="223" mass="25916">MISVIISILMYQSPTVVFTKEEIEKYEELSKSVNEGRLIDYSLQYPKYRFLNYLSLNGKYVFHGSNDGNIERFEPRKQTLYNNELTTAVFATTEPLWSIFYAVFNRSALIGSFRNGCIIGRNKKYHYYSINESTINNNPWTDGMLYILPRDKFHMSGHGKVQFDEWICNEFVTPIAKISVSLSDFLFLNKVAVHKDKESLTSTWIFYKARTLLANSKRASDST</sequence>
<dbReference type="RefSeq" id="WP_109999910.1">
    <property type="nucleotide sequence ID" value="NZ_QGTZ01000006.1"/>
</dbReference>
<evidence type="ECO:0000313" key="4">
    <source>
        <dbReference type="Proteomes" id="UP000248827"/>
    </source>
</evidence>
<keyword evidence="4" id="KW-1185">Reference proteome</keyword>
<name>A0A855XZL8_9BACL</name>
<comment type="caution">
    <text evidence="1">The sequence shown here is derived from an EMBL/GenBank/DDBJ whole genome shotgun (WGS) entry which is preliminary data.</text>
</comment>
<reference evidence="1 3" key="1">
    <citation type="submission" date="2018-05" db="EMBL/GenBank/DDBJ databases">
        <title>Freshwater and sediment microbial communities from various areas in North America, analyzing microbe dynamics in response to fracking.</title>
        <authorList>
            <person name="Lamendella R."/>
        </authorList>
    </citation>
    <scope>NUCLEOTIDE SEQUENCE [LARGE SCALE GENOMIC DNA]</scope>
    <source>
        <strain evidence="1 3">DB-3</strain>
        <strain evidence="2 4">NG-13</strain>
    </source>
</reference>
<dbReference type="EMBL" id="QLLI01000002">
    <property type="protein sequence ID" value="RAJ00937.1"/>
    <property type="molecule type" value="Genomic_DNA"/>
</dbReference>
<evidence type="ECO:0000313" key="1">
    <source>
        <dbReference type="EMBL" id="PWW39913.1"/>
    </source>
</evidence>
<dbReference type="OrthoDB" id="3518779at2"/>
<dbReference type="Proteomes" id="UP000247078">
    <property type="component" value="Unassembled WGS sequence"/>
</dbReference>
<protein>
    <submittedName>
        <fullName evidence="1">Uncharacterized protein</fullName>
    </submittedName>
</protein>
<evidence type="ECO:0000313" key="3">
    <source>
        <dbReference type="Proteomes" id="UP000247078"/>
    </source>
</evidence>
<dbReference type="Proteomes" id="UP000248827">
    <property type="component" value="Unassembled WGS sequence"/>
</dbReference>
<proteinExistence type="predicted"/>
<organism evidence="1 3">
    <name type="scientific">Paenibacillus pabuli</name>
    <dbReference type="NCBI Taxonomy" id="1472"/>
    <lineage>
        <taxon>Bacteria</taxon>
        <taxon>Bacillati</taxon>
        <taxon>Bacillota</taxon>
        <taxon>Bacilli</taxon>
        <taxon>Bacillales</taxon>
        <taxon>Paenibacillaceae</taxon>
        <taxon>Paenibacillus</taxon>
    </lineage>
</organism>